<dbReference type="Pfam" id="PF06798">
    <property type="entry name" value="PrkA"/>
    <property type="match status" value="1"/>
</dbReference>
<dbReference type="Gene3D" id="3.40.50.300">
    <property type="entry name" value="P-loop containing nucleotide triphosphate hydrolases"/>
    <property type="match status" value="1"/>
</dbReference>
<evidence type="ECO:0000259" key="1">
    <source>
        <dbReference type="SMART" id="SM00763"/>
    </source>
</evidence>
<dbReference type="SUPFAM" id="SSF52540">
    <property type="entry name" value="P-loop containing nucleoside triphosphate hydrolases"/>
    <property type="match status" value="1"/>
</dbReference>
<keyword evidence="2" id="KW-0808">Transferase</keyword>
<keyword evidence="2" id="KW-0418">Kinase</keyword>
<keyword evidence="3" id="KW-1185">Reference proteome</keyword>
<dbReference type="STRING" id="237069.SAMN05216498_0071"/>
<dbReference type="InterPro" id="IPR010650">
    <property type="entry name" value="PrkA_C"/>
</dbReference>
<dbReference type="OrthoDB" id="9761914at2"/>
<organism evidence="2 3">
    <name type="scientific">Tenuibacillus multivorans</name>
    <dbReference type="NCBI Taxonomy" id="237069"/>
    <lineage>
        <taxon>Bacteria</taxon>
        <taxon>Bacillati</taxon>
        <taxon>Bacillota</taxon>
        <taxon>Bacilli</taxon>
        <taxon>Bacillales</taxon>
        <taxon>Bacillaceae</taxon>
        <taxon>Tenuibacillus</taxon>
    </lineage>
</organism>
<dbReference type="Proteomes" id="UP000199334">
    <property type="component" value="Unassembled WGS sequence"/>
</dbReference>
<dbReference type="EMBL" id="FNIG01000010">
    <property type="protein sequence ID" value="SDN86081.1"/>
    <property type="molecule type" value="Genomic_DNA"/>
</dbReference>
<reference evidence="2 3" key="1">
    <citation type="submission" date="2016-10" db="EMBL/GenBank/DDBJ databases">
        <authorList>
            <person name="de Groot N.N."/>
        </authorList>
    </citation>
    <scope>NUCLEOTIDE SEQUENCE [LARGE SCALE GENOMIC DNA]</scope>
    <source>
        <strain evidence="2 3">CGMCC 1.3442</strain>
    </source>
</reference>
<name>A0A1H0EUL9_9BACI</name>
<evidence type="ECO:0000313" key="2">
    <source>
        <dbReference type="EMBL" id="SDN86081.1"/>
    </source>
</evidence>
<dbReference type="PANTHER" id="PTHR30267">
    <property type="entry name" value="PROTEIN KINASE PRKA"/>
    <property type="match status" value="1"/>
</dbReference>
<gene>
    <name evidence="2" type="ORF">SAMN05216498_0071</name>
</gene>
<dbReference type="PANTHER" id="PTHR30267:SF2">
    <property type="entry name" value="PROTEIN PRKA"/>
    <property type="match status" value="1"/>
</dbReference>
<protein>
    <submittedName>
        <fullName evidence="2">Serine protein kinase</fullName>
    </submittedName>
</protein>
<dbReference type="SMART" id="SM00763">
    <property type="entry name" value="AAA_PrkA"/>
    <property type="match status" value="1"/>
</dbReference>
<dbReference type="AlphaFoldDB" id="A0A1H0EUL9"/>
<dbReference type="GO" id="GO:0004672">
    <property type="term" value="F:protein kinase activity"/>
    <property type="evidence" value="ECO:0007669"/>
    <property type="project" value="TreeGrafter"/>
</dbReference>
<dbReference type="RefSeq" id="WP_093857634.1">
    <property type="nucleotide sequence ID" value="NZ_BJVZ01000007.1"/>
</dbReference>
<accession>A0A1H0EUL9</accession>
<sequence length="555" mass="65132">MKQRMSLEEYVNAIKTGEFYPLSAHKRMYHAILYAKKQNLLDHLIDQQTMTKLIHQYFLPASQGYDIKKRMLILVGPPGSGKSSIVRSLKLALEAYSKTDQGAIYRIQSCPMQEDPLLALPNNERSKLSFEIEGELSPLNRLRLEQEWNHDWRQIPVERIYMSEAKRTGIGSFFPSDPYSQDISDLIGTVDYAKITTYGTQADPRAYRYDGELQAANRGLLELQEVFKCDRRLLLPFLSLAEEKVYKVSRQALISADEVIIGHTNEEDLQNVIQSKNQQALLNRMVFIRTPYNLDLNREVSMYHQKILDKDKERLGYQTLETLAAAMILTRLKRSNQSITLLEKLECYQEEKRQREFLDEGMFGLDPRYAFQVLSIVCAEPLKSIEADDLIDELDQLINEDFRLIRPQIDQYRHAIQLARSKYQKQWMKQIRAILKDTQIHQLNQWVERYEKGTDSTLSNQVHHLLGIDETNIDHYQNMRNLLLKKEESISFSELPERYQDAFIDLFFLKHQDHLESWFITDVKPVLLKQNYVITERLKQRVLGIIQNYLETIML</sequence>
<evidence type="ECO:0000313" key="3">
    <source>
        <dbReference type="Proteomes" id="UP000199334"/>
    </source>
</evidence>
<dbReference type="InterPro" id="IPR013153">
    <property type="entry name" value="Prk_AAA"/>
</dbReference>
<dbReference type="InterPro" id="IPR027417">
    <property type="entry name" value="P-loop_NTPase"/>
</dbReference>
<proteinExistence type="predicted"/>
<feature type="domain" description="PrkA AAA" evidence="1">
    <location>
        <begin position="5"/>
        <end position="339"/>
    </location>
</feature>
<dbReference type="Pfam" id="PF08298">
    <property type="entry name" value="AAA_PrkA"/>
    <property type="match status" value="1"/>
</dbReference>